<feature type="transmembrane region" description="Helical" evidence="1">
    <location>
        <begin position="138"/>
        <end position="160"/>
    </location>
</feature>
<dbReference type="RefSeq" id="WP_066786313.1">
    <property type="nucleotide sequence ID" value="NZ_LWQS01000048.1"/>
</dbReference>
<feature type="transmembrane region" description="Helical" evidence="1">
    <location>
        <begin position="257"/>
        <end position="275"/>
    </location>
</feature>
<proteinExistence type="predicted"/>
<gene>
    <name evidence="3" type="ORF">A6A03_13305</name>
</gene>
<feature type="domain" description="CAAX prenyl protease 2/Lysostaphin resistance protein A-like" evidence="2">
    <location>
        <begin position="174"/>
        <end position="239"/>
    </location>
</feature>
<evidence type="ECO:0000256" key="1">
    <source>
        <dbReference type="SAM" id="Phobius"/>
    </source>
</evidence>
<evidence type="ECO:0000313" key="4">
    <source>
        <dbReference type="Proteomes" id="UP000078287"/>
    </source>
</evidence>
<keyword evidence="1" id="KW-0472">Membrane</keyword>
<feature type="transmembrane region" description="Helical" evidence="1">
    <location>
        <begin position="36"/>
        <end position="59"/>
    </location>
</feature>
<feature type="transmembrane region" description="Helical" evidence="1">
    <location>
        <begin position="172"/>
        <end position="193"/>
    </location>
</feature>
<dbReference type="Pfam" id="PF02517">
    <property type="entry name" value="Rce1-like"/>
    <property type="match status" value="1"/>
</dbReference>
<protein>
    <recommendedName>
        <fullName evidence="2">CAAX prenyl protease 2/Lysostaphin resistance protein A-like domain-containing protein</fullName>
    </recommendedName>
</protein>
<keyword evidence="1" id="KW-0812">Transmembrane</keyword>
<dbReference type="GO" id="GO:0004175">
    <property type="term" value="F:endopeptidase activity"/>
    <property type="evidence" value="ECO:0007669"/>
    <property type="project" value="UniProtKB-ARBA"/>
</dbReference>
<sequence>MNTLSPNAISNPILDFFAFVRRPDAAHIVTSRKAKLLIIVSLLGLSILLSVAGNVVSTSIETFIPMETEHIMAGEDEEFLRYMAIAGIPIIPFFEEVMFRLWLAPNLLFFFISFSLVTIQFAPMPFIDLLRAAGLEPIAPLVKIGFYLALGGLIVLWFWWRDRRGQRYADFFHRYVAVYYYVSVIVFGLLHLTNYTTVGAWWFAPLLVLPQLIGGFIYGYVRIRIGFWYAVLLHMADNLLFTLGDVMNMLFGPLGGVVWLAVLVLSSLAIVVVTFKQSLVLGEKAPLQA</sequence>
<evidence type="ECO:0000313" key="3">
    <source>
        <dbReference type="EMBL" id="OAN46114.1"/>
    </source>
</evidence>
<dbReference type="GO" id="GO:0080120">
    <property type="term" value="P:CAAX-box protein maturation"/>
    <property type="evidence" value="ECO:0007669"/>
    <property type="project" value="UniProtKB-ARBA"/>
</dbReference>
<keyword evidence="1" id="KW-1133">Transmembrane helix</keyword>
<organism evidence="3 4">
    <name type="scientific">Chloroflexus islandicus</name>
    <dbReference type="NCBI Taxonomy" id="1707952"/>
    <lineage>
        <taxon>Bacteria</taxon>
        <taxon>Bacillati</taxon>
        <taxon>Chloroflexota</taxon>
        <taxon>Chloroflexia</taxon>
        <taxon>Chloroflexales</taxon>
        <taxon>Chloroflexineae</taxon>
        <taxon>Chloroflexaceae</taxon>
        <taxon>Chloroflexus</taxon>
    </lineage>
</organism>
<comment type="caution">
    <text evidence="3">The sequence shown here is derived from an EMBL/GenBank/DDBJ whole genome shotgun (WGS) entry which is preliminary data.</text>
</comment>
<dbReference type="InterPro" id="IPR003675">
    <property type="entry name" value="Rce1/LyrA-like_dom"/>
</dbReference>
<dbReference type="AlphaFoldDB" id="A0A178ME37"/>
<feature type="transmembrane region" description="Helical" evidence="1">
    <location>
        <begin position="79"/>
        <end position="95"/>
    </location>
</feature>
<name>A0A178ME37_9CHLR</name>
<keyword evidence="4" id="KW-1185">Reference proteome</keyword>
<feature type="transmembrane region" description="Helical" evidence="1">
    <location>
        <begin position="107"/>
        <end position="126"/>
    </location>
</feature>
<dbReference type="OrthoDB" id="847268at2"/>
<accession>A0A178ME37</accession>
<feature type="transmembrane region" description="Helical" evidence="1">
    <location>
        <begin position="227"/>
        <end position="251"/>
    </location>
</feature>
<evidence type="ECO:0000259" key="2">
    <source>
        <dbReference type="Pfam" id="PF02517"/>
    </source>
</evidence>
<dbReference type="Proteomes" id="UP000078287">
    <property type="component" value="Unassembled WGS sequence"/>
</dbReference>
<feature type="transmembrane region" description="Helical" evidence="1">
    <location>
        <begin position="199"/>
        <end position="220"/>
    </location>
</feature>
<reference evidence="3 4" key="1">
    <citation type="submission" date="2016-04" db="EMBL/GenBank/DDBJ databases">
        <title>Chloroflexus islandicus sp. nov., a thermophilic filamentous anoxygenic phototrophic bacterium from geyser Strokkur (Iceland).</title>
        <authorList>
            <person name="Gaisin V.A."/>
            <person name="Kalashnikov A.M."/>
            <person name="Sukhacheva M.V."/>
            <person name="Grouzdev D.S."/>
            <person name="Ivanov T.M."/>
            <person name="Kuznetsov B."/>
            <person name="Gorlenko V.M."/>
        </authorList>
    </citation>
    <scope>NUCLEOTIDE SEQUENCE [LARGE SCALE GENOMIC DNA]</scope>
    <source>
        <strain evidence="4">isl-2</strain>
    </source>
</reference>
<dbReference type="EMBL" id="LWQS01000048">
    <property type="protein sequence ID" value="OAN46114.1"/>
    <property type="molecule type" value="Genomic_DNA"/>
</dbReference>